<comment type="caution">
    <text evidence="2">The sequence shown here is derived from an EMBL/GenBank/DDBJ whole genome shotgun (WGS) entry which is preliminary data.</text>
</comment>
<dbReference type="VEuPathDB" id="MicrosporidiaDB:G9O61_00g015690"/>
<dbReference type="AlphaFoldDB" id="A0A0F9YSL4"/>
<organism evidence="2 3">
    <name type="scientific">Vairimorpha ceranae</name>
    <dbReference type="NCBI Taxonomy" id="40302"/>
    <lineage>
        <taxon>Eukaryota</taxon>
        <taxon>Fungi</taxon>
        <taxon>Fungi incertae sedis</taxon>
        <taxon>Microsporidia</taxon>
        <taxon>Nosematidae</taxon>
        <taxon>Vairimorpha</taxon>
    </lineage>
</organism>
<reference evidence="2 3" key="1">
    <citation type="journal article" date="2015" name="Environ. Microbiol.">
        <title>Genome analyses suggest the presence of polyploidy and recent human-driven expansions in eight global populations of the honeybee pathogen Nosema ceranae.</title>
        <authorList>
            <person name="Pelin A."/>
            <person name="Selman M."/>
            <person name="Aris-Brosou S."/>
            <person name="Farinelli L."/>
            <person name="Corradi N."/>
        </authorList>
    </citation>
    <scope>NUCLEOTIDE SEQUENCE [LARGE SCALE GENOMIC DNA]</scope>
    <source>
        <strain evidence="2 3">PA08 1199</strain>
    </source>
</reference>
<protein>
    <submittedName>
        <fullName evidence="2">Uncharacterized protein</fullName>
    </submittedName>
</protein>
<dbReference type="Gene3D" id="3.30.160.360">
    <property type="match status" value="1"/>
</dbReference>
<dbReference type="GeneID" id="36319186"/>
<dbReference type="RefSeq" id="XP_024331274.1">
    <property type="nucleotide sequence ID" value="XM_024474271.1"/>
</dbReference>
<dbReference type="OrthoDB" id="2192852at2759"/>
<accession>A0A0F9YSL4</accession>
<feature type="coiled-coil region" evidence="1">
    <location>
        <begin position="21"/>
        <end position="48"/>
    </location>
</feature>
<dbReference type="VEuPathDB" id="MicrosporidiaDB:AAJ76_1800018124"/>
<keyword evidence="3" id="KW-1185">Reference proteome</keyword>
<name>A0A0F9YSL4_9MICR</name>
<gene>
    <name evidence="2" type="ORF">AAJ76_1800018124</name>
</gene>
<dbReference type="OMA" id="ISCDYKK"/>
<evidence type="ECO:0000256" key="1">
    <source>
        <dbReference type="SAM" id="Coils"/>
    </source>
</evidence>
<evidence type="ECO:0000313" key="2">
    <source>
        <dbReference type="EMBL" id="KKO75532.1"/>
    </source>
</evidence>
<proteinExistence type="predicted"/>
<dbReference type="Proteomes" id="UP000034350">
    <property type="component" value="Unassembled WGS sequence"/>
</dbReference>
<evidence type="ECO:0000313" key="3">
    <source>
        <dbReference type="Proteomes" id="UP000034350"/>
    </source>
</evidence>
<dbReference type="VEuPathDB" id="MicrosporidiaDB:NCER_102011"/>
<sequence>MEGNIINDSIYSKFARIYTTRVKLYNKKVDLEREIEEKLKEQQILKAILLQRENENLKLSKPLLKDFTFTLSKGSDTYFEVLELSFESSNKNTKEPLLNYKAKRVYLSYKENDRQKMVYICEIAGKQISITTEDGTQWKGQDLWKKFLEDFKQPLEFKTLEHFFGLTYKPVQNRIEKQKSCFM</sequence>
<dbReference type="EMBL" id="JPQZ01000018">
    <property type="protein sequence ID" value="KKO75532.1"/>
    <property type="molecule type" value="Genomic_DNA"/>
</dbReference>
<keyword evidence="1" id="KW-0175">Coiled coil</keyword>